<dbReference type="Proteomes" id="UP001165083">
    <property type="component" value="Unassembled WGS sequence"/>
</dbReference>
<keyword evidence="3" id="KW-1185">Reference proteome</keyword>
<accession>A0A9W6TZ49</accession>
<evidence type="ECO:0000313" key="2">
    <source>
        <dbReference type="EMBL" id="GMF22379.1"/>
    </source>
</evidence>
<dbReference type="EMBL" id="BSXW01000438">
    <property type="protein sequence ID" value="GMF22379.1"/>
    <property type="molecule type" value="Genomic_DNA"/>
</dbReference>
<comment type="caution">
    <text evidence="2">The sequence shown here is derived from an EMBL/GenBank/DDBJ whole genome shotgun (WGS) entry which is preliminary data.</text>
</comment>
<protein>
    <submittedName>
        <fullName evidence="2">Unnamed protein product</fullName>
    </submittedName>
</protein>
<sequence>MNGFFSDTQTKQKAYDRYYNAMSKNDFVQGKKLKALIQRESLDDASTDSLANLFQQRAAKRAAHRDEDLSRKLFEQSDDEQSSDDEEIKEEKRLRGLNAGIKKFILTISTATKVNLQQTCMKVSDINLETLSSSEKARTILKTMLLNRQGSIK</sequence>
<evidence type="ECO:0000313" key="3">
    <source>
        <dbReference type="Proteomes" id="UP001165083"/>
    </source>
</evidence>
<proteinExistence type="predicted"/>
<feature type="compositionally biased region" description="Acidic residues" evidence="1">
    <location>
        <begin position="76"/>
        <end position="88"/>
    </location>
</feature>
<name>A0A9W6TZ49_9STRA</name>
<organism evidence="2 3">
    <name type="scientific">Phytophthora lilii</name>
    <dbReference type="NCBI Taxonomy" id="2077276"/>
    <lineage>
        <taxon>Eukaryota</taxon>
        <taxon>Sar</taxon>
        <taxon>Stramenopiles</taxon>
        <taxon>Oomycota</taxon>
        <taxon>Peronosporomycetes</taxon>
        <taxon>Peronosporales</taxon>
        <taxon>Peronosporaceae</taxon>
        <taxon>Phytophthora</taxon>
    </lineage>
</organism>
<gene>
    <name evidence="2" type="ORF">Plil01_000891200</name>
</gene>
<feature type="compositionally biased region" description="Basic and acidic residues" evidence="1">
    <location>
        <begin position="64"/>
        <end position="75"/>
    </location>
</feature>
<evidence type="ECO:0000256" key="1">
    <source>
        <dbReference type="SAM" id="MobiDB-lite"/>
    </source>
</evidence>
<dbReference type="OrthoDB" id="123038at2759"/>
<dbReference type="AlphaFoldDB" id="A0A9W6TZ49"/>
<feature type="region of interest" description="Disordered" evidence="1">
    <location>
        <begin position="61"/>
        <end position="92"/>
    </location>
</feature>
<reference evidence="2" key="1">
    <citation type="submission" date="2023-04" db="EMBL/GenBank/DDBJ databases">
        <title>Phytophthora lilii NBRC 32176.</title>
        <authorList>
            <person name="Ichikawa N."/>
            <person name="Sato H."/>
            <person name="Tonouchi N."/>
        </authorList>
    </citation>
    <scope>NUCLEOTIDE SEQUENCE</scope>
    <source>
        <strain evidence="2">NBRC 32176</strain>
    </source>
</reference>